<dbReference type="Proteomes" id="UP000887565">
    <property type="component" value="Unplaced"/>
</dbReference>
<sequence length="60" mass="6792">MFKRPSTVIYITVVTTSRGPLSTVTSVFMDQAIVEISSGFEKQGNLKFRVVSRFLIKKHD</sequence>
<accession>A0A915I8H9</accession>
<name>A0A915I8H9_ROMCU</name>
<dbReference type="WBParaSite" id="nRc.2.0.1.t10469-RA">
    <property type="protein sequence ID" value="nRc.2.0.1.t10469-RA"/>
    <property type="gene ID" value="nRc.2.0.1.g10469"/>
</dbReference>
<organism evidence="1 2">
    <name type="scientific">Romanomermis culicivorax</name>
    <name type="common">Nematode worm</name>
    <dbReference type="NCBI Taxonomy" id="13658"/>
    <lineage>
        <taxon>Eukaryota</taxon>
        <taxon>Metazoa</taxon>
        <taxon>Ecdysozoa</taxon>
        <taxon>Nematoda</taxon>
        <taxon>Enoplea</taxon>
        <taxon>Dorylaimia</taxon>
        <taxon>Mermithida</taxon>
        <taxon>Mermithoidea</taxon>
        <taxon>Mermithidae</taxon>
        <taxon>Romanomermis</taxon>
    </lineage>
</organism>
<protein>
    <submittedName>
        <fullName evidence="2">Uncharacterized protein</fullName>
    </submittedName>
</protein>
<proteinExistence type="predicted"/>
<reference evidence="2" key="1">
    <citation type="submission" date="2022-11" db="UniProtKB">
        <authorList>
            <consortium name="WormBaseParasite"/>
        </authorList>
    </citation>
    <scope>IDENTIFICATION</scope>
</reference>
<keyword evidence="1" id="KW-1185">Reference proteome</keyword>
<evidence type="ECO:0000313" key="2">
    <source>
        <dbReference type="WBParaSite" id="nRc.2.0.1.t10469-RA"/>
    </source>
</evidence>
<dbReference type="AlphaFoldDB" id="A0A915I8H9"/>
<evidence type="ECO:0000313" key="1">
    <source>
        <dbReference type="Proteomes" id="UP000887565"/>
    </source>
</evidence>